<dbReference type="GO" id="GO:0051959">
    <property type="term" value="F:dynein light intermediate chain binding"/>
    <property type="evidence" value="ECO:0007669"/>
    <property type="project" value="TreeGrafter"/>
</dbReference>
<dbReference type="AlphaFoldDB" id="M1V7Z5"/>
<feature type="compositionally biased region" description="Basic and acidic residues" evidence="1">
    <location>
        <begin position="104"/>
        <end position="126"/>
    </location>
</feature>
<feature type="region of interest" description="Disordered" evidence="1">
    <location>
        <begin position="778"/>
        <end position="825"/>
    </location>
</feature>
<feature type="compositionally biased region" description="Pro residues" evidence="1">
    <location>
        <begin position="330"/>
        <end position="340"/>
    </location>
</feature>
<dbReference type="GO" id="GO:0005737">
    <property type="term" value="C:cytoplasm"/>
    <property type="evidence" value="ECO:0007669"/>
    <property type="project" value="TreeGrafter"/>
</dbReference>
<feature type="compositionally biased region" description="Polar residues" evidence="1">
    <location>
        <begin position="291"/>
        <end position="301"/>
    </location>
</feature>
<feature type="region of interest" description="Disordered" evidence="1">
    <location>
        <begin position="263"/>
        <end position="343"/>
    </location>
</feature>
<dbReference type="Proteomes" id="UP000007014">
    <property type="component" value="Chromosome 10"/>
</dbReference>
<sequence>MLEAHCSLLFVNASRLTAPESPFEWTSSVQRGRRLCSSRVAVQERFQLIAAADDKSANSSSSQKPKKEVGHGGSSSSVGQSPANGASVPRTEAKPSGFAAAADGAREAHSAEKPDQSADESVERTPARKTPARGQRQRQLTENLVRLADAAGKPIAALGGGARARLDAAIDEILKNTDPQQASKRRAVSVLKGAADTTWTWWRTQAIPRFIRPRLPEPLALRSDEAVAAGLHALFFVVFFALPGLFHGSPGTEKEALIKRHELESQTSRLEQRLSRPSDGTQAPEKKPRDQGTQMNGSRSAPKSFATKGGVPSELSTRGSGREPSAAVPPRAPAPEPSTLPPRALGNVVAALRDALPAEQRDWISEASYDSLSAEPLIVVEVRPSTFFKSTPSDQIAFTTKLLDAAQKLGVNALRLVDGEGNTVASAGGRTVALSGTERRLQTEIRALRKELERAGAETAAARSETAAAREELAMAKETYAKERAELERNLQAIKAENVRLAADLQDAQRELEQQPEREALLARAEHAEEERQKYAVAVESLGEQVAEARSAQQKAEQEAAQARSKEAEAKEQLRSALNDIEAKLEGQRAQFAAEQQQLKAQHEKELAAAREEAQAEIRRLRDALAHAEQSKAEAVSQARSETQAEIEQLRKRLAEAAKERETAVAAAKQEAAQSMQALEKRLQEAAAEQQRQLAQLEKQSQEQVRALESQLEKAKSNTETAVREATARLEKETERLLQAKEQELVASRAAVASLEADSEKQMKRLRQESARQIASLEKQISNERKTAEQLRKRLQTLEQRLRSRPGAPAESETPASSTATPATS</sequence>
<dbReference type="EMBL" id="AP006492">
    <property type="protein sequence ID" value="BAM80189.1"/>
    <property type="molecule type" value="Genomic_DNA"/>
</dbReference>
<dbReference type="eggNOG" id="KOG1836">
    <property type="taxonomic scope" value="Eukaryota"/>
</dbReference>
<keyword evidence="3" id="KW-1185">Reference proteome</keyword>
<dbReference type="GO" id="GO:0005815">
    <property type="term" value="C:microtubule organizing center"/>
    <property type="evidence" value="ECO:0007669"/>
    <property type="project" value="TreeGrafter"/>
</dbReference>
<dbReference type="KEGG" id="cme:CYME_CMJ046C"/>
<dbReference type="GO" id="GO:0008017">
    <property type="term" value="F:microtubule binding"/>
    <property type="evidence" value="ECO:0007669"/>
    <property type="project" value="TreeGrafter"/>
</dbReference>
<gene>
    <name evidence="2" type="ORF">CYME_CMJ046C</name>
</gene>
<dbReference type="OrthoDB" id="10609703at2759"/>
<dbReference type="RefSeq" id="XP_005534796.1">
    <property type="nucleotide sequence ID" value="XM_005534739.1"/>
</dbReference>
<proteinExistence type="predicted"/>
<dbReference type="PANTHER" id="PTHR18947:SF28">
    <property type="entry name" value="GIRDIN, ISOFORM A"/>
    <property type="match status" value="1"/>
</dbReference>
<dbReference type="STRING" id="280699.M1V7Z5"/>
<reference evidence="2 3" key="2">
    <citation type="journal article" date="2007" name="BMC Biol.">
        <title>A 100%-complete sequence reveals unusually simple genomic features in the hot-spring red alga Cyanidioschyzon merolae.</title>
        <authorList>
            <person name="Nozaki H."/>
            <person name="Takano H."/>
            <person name="Misumi O."/>
            <person name="Terasawa K."/>
            <person name="Matsuzaki M."/>
            <person name="Maruyama S."/>
            <person name="Nishida K."/>
            <person name="Yagisawa F."/>
            <person name="Yoshida Y."/>
            <person name="Fujiwara T."/>
            <person name="Takio S."/>
            <person name="Tamura K."/>
            <person name="Chung S.J."/>
            <person name="Nakamura S."/>
            <person name="Kuroiwa H."/>
            <person name="Tanaka K."/>
            <person name="Sato N."/>
            <person name="Kuroiwa T."/>
        </authorList>
    </citation>
    <scope>NUCLEOTIDE SEQUENCE [LARGE SCALE GENOMIC DNA]</scope>
    <source>
        <strain evidence="2 3">10D</strain>
    </source>
</reference>
<dbReference type="GO" id="GO:0030705">
    <property type="term" value="P:cytoskeleton-dependent intracellular transport"/>
    <property type="evidence" value="ECO:0007669"/>
    <property type="project" value="TreeGrafter"/>
</dbReference>
<evidence type="ECO:0000256" key="1">
    <source>
        <dbReference type="SAM" id="MobiDB-lite"/>
    </source>
</evidence>
<dbReference type="PANTHER" id="PTHR18947">
    <property type="entry name" value="HOOK PROTEINS"/>
    <property type="match status" value="1"/>
</dbReference>
<evidence type="ECO:0000313" key="2">
    <source>
        <dbReference type="EMBL" id="BAM80189.1"/>
    </source>
</evidence>
<protein>
    <submittedName>
        <fullName evidence="2">Similar to kinetoplast-associated protein</fullName>
    </submittedName>
</protein>
<feature type="compositionally biased region" description="Basic and acidic residues" evidence="1">
    <location>
        <begin position="781"/>
        <end position="792"/>
    </location>
</feature>
<feature type="compositionally biased region" description="Basic and acidic residues" evidence="1">
    <location>
        <begin position="263"/>
        <end position="276"/>
    </location>
</feature>
<feature type="region of interest" description="Disordered" evidence="1">
    <location>
        <begin position="52"/>
        <end position="139"/>
    </location>
</feature>
<feature type="compositionally biased region" description="Low complexity" evidence="1">
    <location>
        <begin position="808"/>
        <end position="825"/>
    </location>
</feature>
<dbReference type="GO" id="GO:0031122">
    <property type="term" value="P:cytoplasmic microtubule organization"/>
    <property type="evidence" value="ECO:0007669"/>
    <property type="project" value="TreeGrafter"/>
</dbReference>
<dbReference type="GeneID" id="16994118"/>
<dbReference type="Gramene" id="CMJ046CT">
    <property type="protein sequence ID" value="CMJ046CT"/>
    <property type="gene ID" value="CMJ046C"/>
</dbReference>
<feature type="region of interest" description="Disordered" evidence="1">
    <location>
        <begin position="549"/>
        <end position="572"/>
    </location>
</feature>
<dbReference type="HOGENOM" id="CLU_343369_0_0_1"/>
<feature type="compositionally biased region" description="Low complexity" evidence="1">
    <location>
        <begin position="74"/>
        <end position="85"/>
    </location>
</feature>
<organism evidence="2 3">
    <name type="scientific">Cyanidioschyzon merolae (strain NIES-3377 / 10D)</name>
    <name type="common">Unicellular red alga</name>
    <dbReference type="NCBI Taxonomy" id="280699"/>
    <lineage>
        <taxon>Eukaryota</taxon>
        <taxon>Rhodophyta</taxon>
        <taxon>Bangiophyceae</taxon>
        <taxon>Cyanidiales</taxon>
        <taxon>Cyanidiaceae</taxon>
        <taxon>Cyanidioschyzon</taxon>
    </lineage>
</organism>
<name>M1V7Z5_CYAM1</name>
<reference evidence="2 3" key="1">
    <citation type="journal article" date="2004" name="Nature">
        <title>Genome sequence of the ultrasmall unicellular red alga Cyanidioschyzon merolae 10D.</title>
        <authorList>
            <person name="Matsuzaki M."/>
            <person name="Misumi O."/>
            <person name="Shin-i T."/>
            <person name="Maruyama S."/>
            <person name="Takahara M."/>
            <person name="Miyagishima S."/>
            <person name="Mori T."/>
            <person name="Nishida K."/>
            <person name="Yagisawa F."/>
            <person name="Nishida K."/>
            <person name="Yoshida Y."/>
            <person name="Nishimura Y."/>
            <person name="Nakao S."/>
            <person name="Kobayashi T."/>
            <person name="Momoyama Y."/>
            <person name="Higashiyama T."/>
            <person name="Minoda A."/>
            <person name="Sano M."/>
            <person name="Nomoto H."/>
            <person name="Oishi K."/>
            <person name="Hayashi H."/>
            <person name="Ohta F."/>
            <person name="Nishizaka S."/>
            <person name="Haga S."/>
            <person name="Miura S."/>
            <person name="Morishita T."/>
            <person name="Kabeya Y."/>
            <person name="Terasawa K."/>
            <person name="Suzuki Y."/>
            <person name="Ishii Y."/>
            <person name="Asakawa S."/>
            <person name="Takano H."/>
            <person name="Ohta N."/>
            <person name="Kuroiwa H."/>
            <person name="Tanaka K."/>
            <person name="Shimizu N."/>
            <person name="Sugano S."/>
            <person name="Sato N."/>
            <person name="Nozaki H."/>
            <person name="Ogasawara N."/>
            <person name="Kohara Y."/>
            <person name="Kuroiwa T."/>
        </authorList>
    </citation>
    <scope>NUCLEOTIDE SEQUENCE [LARGE SCALE GENOMIC DNA]</scope>
    <source>
        <strain evidence="2 3">10D</strain>
    </source>
</reference>
<feature type="compositionally biased region" description="Low complexity" evidence="1">
    <location>
        <begin position="549"/>
        <end position="563"/>
    </location>
</feature>
<accession>M1V7Z5</accession>
<dbReference type="OMA" id="PERPSMF"/>
<evidence type="ECO:0000313" key="3">
    <source>
        <dbReference type="Proteomes" id="UP000007014"/>
    </source>
</evidence>